<dbReference type="GO" id="GO:0016020">
    <property type="term" value="C:membrane"/>
    <property type="evidence" value="ECO:0007669"/>
    <property type="project" value="UniProtKB-SubCell"/>
</dbReference>
<dbReference type="STRING" id="1754191.A0A1Y1VJU4"/>
<evidence type="ECO:0000256" key="5">
    <source>
        <dbReference type="ARBA" id="ARBA00023136"/>
    </source>
</evidence>
<comment type="caution">
    <text evidence="9">The sequence shown here is derived from an EMBL/GenBank/DDBJ whole genome shotgun (WGS) entry which is preliminary data.</text>
</comment>
<dbReference type="PROSITE" id="PS50920">
    <property type="entry name" value="SOLCAR"/>
    <property type="match status" value="1"/>
</dbReference>
<name>A0A1Y1VJU4_9FUNG</name>
<evidence type="ECO:0000313" key="9">
    <source>
        <dbReference type="EMBL" id="ORX57332.1"/>
    </source>
</evidence>
<comment type="similarity">
    <text evidence="7">Belongs to the mitochondrial carrier (TC 2.A.29) family.</text>
</comment>
<reference evidence="9 10" key="2">
    <citation type="submission" date="2016-08" db="EMBL/GenBank/DDBJ databases">
        <title>Pervasive Adenine N6-methylation of Active Genes in Fungi.</title>
        <authorList>
            <consortium name="DOE Joint Genome Institute"/>
            <person name="Mondo S.J."/>
            <person name="Dannebaum R.O."/>
            <person name="Kuo R.C."/>
            <person name="Labutti K."/>
            <person name="Haridas S."/>
            <person name="Kuo A."/>
            <person name="Salamov A."/>
            <person name="Ahrendt S.R."/>
            <person name="Lipzen A."/>
            <person name="Sullivan W."/>
            <person name="Andreopoulos W.B."/>
            <person name="Clum A."/>
            <person name="Lindquist E."/>
            <person name="Daum C."/>
            <person name="Ramamoorthy G.K."/>
            <person name="Gryganskyi A."/>
            <person name="Culley D."/>
            <person name="Magnuson J.K."/>
            <person name="James T.Y."/>
            <person name="O'Malley M.A."/>
            <person name="Stajich J.E."/>
            <person name="Spatafora J.W."/>
            <person name="Visel A."/>
            <person name="Grigoriev I.V."/>
        </authorList>
    </citation>
    <scope>NUCLEOTIDE SEQUENCE [LARGE SCALE GENOMIC DNA]</scope>
    <source>
        <strain evidence="10">finn</strain>
    </source>
</reference>
<dbReference type="InterPro" id="IPR018108">
    <property type="entry name" value="MCP_transmembrane"/>
</dbReference>
<evidence type="ECO:0000313" key="10">
    <source>
        <dbReference type="Proteomes" id="UP000193719"/>
    </source>
</evidence>
<evidence type="ECO:0000256" key="1">
    <source>
        <dbReference type="ARBA" id="ARBA00004141"/>
    </source>
</evidence>
<keyword evidence="5 6" id="KW-0472">Membrane</keyword>
<reference evidence="9 10" key="1">
    <citation type="submission" date="2016-08" db="EMBL/GenBank/DDBJ databases">
        <title>Genomes of anaerobic fungi encode conserved fungal cellulosomes for biomass hydrolysis.</title>
        <authorList>
            <consortium name="DOE Joint Genome Institute"/>
            <person name="Haitjema C.H."/>
            <person name="Gilmore S.P."/>
            <person name="Henske J.K."/>
            <person name="Solomon K.V."/>
            <person name="De Groot R."/>
            <person name="Kuo A."/>
            <person name="Mondo S.J."/>
            <person name="Salamov A.A."/>
            <person name="Labutti K."/>
            <person name="Zhao Z."/>
            <person name="Chiniquy J."/>
            <person name="Barry K."/>
            <person name="Brewer H.M."/>
            <person name="Purvine S.O."/>
            <person name="Wright A.T."/>
            <person name="Boxma B."/>
            <person name="Van Alen T."/>
            <person name="Hackstein J.H."/>
            <person name="Baker S.E."/>
            <person name="Grigoriev I.V."/>
            <person name="O'Malley M.A."/>
        </authorList>
    </citation>
    <scope>NUCLEOTIDE SEQUENCE [LARGE SCALE GENOMIC DNA]</scope>
    <source>
        <strain evidence="10">finn</strain>
    </source>
</reference>
<evidence type="ECO:0000256" key="7">
    <source>
        <dbReference type="RuleBase" id="RU000488"/>
    </source>
</evidence>
<comment type="subcellular location">
    <subcellularLocation>
        <location evidence="1">Membrane</location>
        <topology evidence="1">Multi-pass membrane protein</topology>
    </subcellularLocation>
</comment>
<protein>
    <submittedName>
        <fullName evidence="9">Mitochondrial carrier</fullName>
    </submittedName>
</protein>
<proteinExistence type="inferred from homology"/>
<dbReference type="InterPro" id="IPR023395">
    <property type="entry name" value="MCP_dom_sf"/>
</dbReference>
<dbReference type="Pfam" id="PF00153">
    <property type="entry name" value="Mito_carr"/>
    <property type="match status" value="1"/>
</dbReference>
<evidence type="ECO:0000256" key="3">
    <source>
        <dbReference type="ARBA" id="ARBA00022737"/>
    </source>
</evidence>
<evidence type="ECO:0000256" key="8">
    <source>
        <dbReference type="SAM" id="MobiDB-lite"/>
    </source>
</evidence>
<evidence type="ECO:0000256" key="6">
    <source>
        <dbReference type="PROSITE-ProRule" id="PRU00282"/>
    </source>
</evidence>
<accession>A0A1Y1VJU4</accession>
<feature type="region of interest" description="Disordered" evidence="8">
    <location>
        <begin position="389"/>
        <end position="412"/>
    </location>
</feature>
<keyword evidence="10" id="KW-1185">Reference proteome</keyword>
<gene>
    <name evidence="9" type="ORF">BCR36DRAFT_345466</name>
</gene>
<keyword evidence="7" id="KW-0813">Transport</keyword>
<dbReference type="SUPFAM" id="SSF103506">
    <property type="entry name" value="Mitochondrial carrier"/>
    <property type="match status" value="1"/>
</dbReference>
<keyword evidence="2 6" id="KW-0812">Transmembrane</keyword>
<evidence type="ECO:0000256" key="4">
    <source>
        <dbReference type="ARBA" id="ARBA00022989"/>
    </source>
</evidence>
<dbReference type="Gene3D" id="1.50.40.10">
    <property type="entry name" value="Mitochondrial carrier domain"/>
    <property type="match status" value="1"/>
</dbReference>
<evidence type="ECO:0000256" key="2">
    <source>
        <dbReference type="ARBA" id="ARBA00022692"/>
    </source>
</evidence>
<dbReference type="PANTHER" id="PTHR24089">
    <property type="entry name" value="SOLUTE CARRIER FAMILY 25"/>
    <property type="match status" value="1"/>
</dbReference>
<sequence>MNSPGKINADSSKYNIVIAPSTMVDPSEMINVLTTNEILAIGFVKYITTGFLSPFEVSRILQQLQYVPSLDYLKKNDDINDINENKSYEQTNKGEESEDSFDSEVDIKKYCNEAALQPSKAQYSSYVSLSDTNGYIIRTNSANDPLRPSYQLGLLEGSTMSTIQKIVNHKNEGFFSLWKGHFSNWIYEMLHVLIQPSIEGIINRTFNLYDETLPLIQMDKVLPNLTSLVVSYTITGFILSPIELVRIRMIAQTSNPYYKKYKNSWNCIKTIVKEEGLSSVYFGYNLVPTLLYHSVIPLLKNSNRLIIERLLGISANQNPGKYALCELGLSSLELLISFPIETVRRRLQCQINPKIMNHSTNYSTKVTIRRIPYKGMIDCIKSIINEEGGESSKKSKKNNINDDETANEEVYQHQKNKKISKYYQKLNKNVKKVKVLYRGMDLMFWTNVVILGFNILNGIEIVD</sequence>
<organism evidence="9 10">
    <name type="scientific">Piromyces finnis</name>
    <dbReference type="NCBI Taxonomy" id="1754191"/>
    <lineage>
        <taxon>Eukaryota</taxon>
        <taxon>Fungi</taxon>
        <taxon>Fungi incertae sedis</taxon>
        <taxon>Chytridiomycota</taxon>
        <taxon>Chytridiomycota incertae sedis</taxon>
        <taxon>Neocallimastigomycetes</taxon>
        <taxon>Neocallimastigales</taxon>
        <taxon>Neocallimastigaceae</taxon>
        <taxon>Piromyces</taxon>
    </lineage>
</organism>
<feature type="repeat" description="Solcar" evidence="6">
    <location>
        <begin position="219"/>
        <end position="308"/>
    </location>
</feature>
<keyword evidence="4" id="KW-1133">Transmembrane helix</keyword>
<dbReference type="Proteomes" id="UP000193719">
    <property type="component" value="Unassembled WGS sequence"/>
</dbReference>
<dbReference type="EMBL" id="MCFH01000006">
    <property type="protein sequence ID" value="ORX57332.1"/>
    <property type="molecule type" value="Genomic_DNA"/>
</dbReference>
<dbReference type="AlphaFoldDB" id="A0A1Y1VJU4"/>
<dbReference type="OrthoDB" id="77989at2759"/>
<keyword evidence="3" id="KW-0677">Repeat</keyword>